<comment type="caution">
    <text evidence="1">The sequence shown here is derived from an EMBL/GenBank/DDBJ whole genome shotgun (WGS) entry which is preliminary data.</text>
</comment>
<dbReference type="RefSeq" id="WP_189065394.1">
    <property type="nucleotide sequence ID" value="NZ_BMQM01000017.1"/>
</dbReference>
<name>A0ABQ2RSD7_9DEIO</name>
<accession>A0ABQ2RSD7</accession>
<gene>
    <name evidence="1" type="ORF">GCM10008959_25690</name>
</gene>
<organism evidence="1 2">
    <name type="scientific">Deinococcus seoulensis</name>
    <dbReference type="NCBI Taxonomy" id="1837379"/>
    <lineage>
        <taxon>Bacteria</taxon>
        <taxon>Thermotogati</taxon>
        <taxon>Deinococcota</taxon>
        <taxon>Deinococci</taxon>
        <taxon>Deinococcales</taxon>
        <taxon>Deinococcaceae</taxon>
        <taxon>Deinococcus</taxon>
    </lineage>
</organism>
<proteinExistence type="predicted"/>
<protein>
    <submittedName>
        <fullName evidence="1">Uncharacterized protein</fullName>
    </submittedName>
</protein>
<dbReference type="Proteomes" id="UP000634308">
    <property type="component" value="Unassembled WGS sequence"/>
</dbReference>
<sequence length="91" mass="10654">MKVEQVQALMLLAGFEVSDYQPIRNAYWPDHPDYDQVRADNPWWTVQTHHGLLTIGRRKRVWEISWPGIAQIDPDTITQDDVTKGRFLIHA</sequence>
<reference evidence="2" key="1">
    <citation type="journal article" date="2019" name="Int. J. Syst. Evol. Microbiol.">
        <title>The Global Catalogue of Microorganisms (GCM) 10K type strain sequencing project: providing services to taxonomists for standard genome sequencing and annotation.</title>
        <authorList>
            <consortium name="The Broad Institute Genomics Platform"/>
            <consortium name="The Broad Institute Genome Sequencing Center for Infectious Disease"/>
            <person name="Wu L."/>
            <person name="Ma J."/>
        </authorList>
    </citation>
    <scope>NUCLEOTIDE SEQUENCE [LARGE SCALE GENOMIC DNA]</scope>
    <source>
        <strain evidence="2">JCM 31404</strain>
    </source>
</reference>
<evidence type="ECO:0000313" key="1">
    <source>
        <dbReference type="EMBL" id="GGR62539.1"/>
    </source>
</evidence>
<evidence type="ECO:0000313" key="2">
    <source>
        <dbReference type="Proteomes" id="UP000634308"/>
    </source>
</evidence>
<keyword evidence="2" id="KW-1185">Reference proteome</keyword>
<dbReference type="EMBL" id="BMQM01000017">
    <property type="protein sequence ID" value="GGR62539.1"/>
    <property type="molecule type" value="Genomic_DNA"/>
</dbReference>